<proteinExistence type="predicted"/>
<feature type="compositionally biased region" description="Basic and acidic residues" evidence="1">
    <location>
        <begin position="134"/>
        <end position="146"/>
    </location>
</feature>
<sequence length="392" mass="43074">MPPSSHEYSLTPNSKEQASLNLPTRYATPFSLPPAFGIEPALKWSTSTGSGSSYAPSLAGQTHTPSVSGREFETRSAFSPPKTPLSTSQWVEQTSELAPTPSRSSKGPPSVVSYIFNKPRAPRQSRTHTSATPPREEPDPNEHLLHDGVFNVDGPVSSSDNEQDENILEIEDEDDNEGEDDNEDSVYHSVFKYLDTAAREDGDGKKRRRAPKKNKANQRRIPESSDEDVDSDDSNKKPTKRAKVTPSPTKKVPKPKKKMPSKKSISGSGVKRRTPAPAAINPLKKWSGPSQGAIEFMPKPYKFDQDATPLWTYSSDGISRQSPNHCAIGDIHFSPSLALGEDFHYWVQVGAKEGGCWELYYPGRQHPVHAGYVLKGMSGKLPPSWIYCNGSA</sequence>
<feature type="compositionally biased region" description="Polar residues" evidence="1">
    <location>
        <begin position="44"/>
        <end position="67"/>
    </location>
</feature>
<protein>
    <submittedName>
        <fullName evidence="2">Uncharacterized protein</fullName>
    </submittedName>
</protein>
<dbReference type="AlphaFoldDB" id="A0A8H2Y1K3"/>
<comment type="caution">
    <text evidence="2">The sequence shown here is derived from an EMBL/GenBank/DDBJ whole genome shotgun (WGS) entry which is preliminary data.</text>
</comment>
<accession>A0A8H2Y1K3</accession>
<feature type="compositionally biased region" description="Acidic residues" evidence="1">
    <location>
        <begin position="161"/>
        <end position="184"/>
    </location>
</feature>
<dbReference type="Proteomes" id="UP000663853">
    <property type="component" value="Unassembled WGS sequence"/>
</dbReference>
<feature type="region of interest" description="Disordered" evidence="1">
    <location>
        <begin position="41"/>
        <end position="289"/>
    </location>
</feature>
<feature type="compositionally biased region" description="Basic residues" evidence="1">
    <location>
        <begin position="205"/>
        <end position="218"/>
    </location>
</feature>
<dbReference type="EMBL" id="CAJMXA010000709">
    <property type="protein sequence ID" value="CAE6440309.1"/>
    <property type="molecule type" value="Genomic_DNA"/>
</dbReference>
<evidence type="ECO:0000256" key="1">
    <source>
        <dbReference type="SAM" id="MobiDB-lite"/>
    </source>
</evidence>
<feature type="compositionally biased region" description="Polar residues" evidence="1">
    <location>
        <begin position="1"/>
        <end position="22"/>
    </location>
</feature>
<feature type="compositionally biased region" description="Basic residues" evidence="1">
    <location>
        <begin position="251"/>
        <end position="261"/>
    </location>
</feature>
<organism evidence="2 3">
    <name type="scientific">Rhizoctonia solani</name>
    <dbReference type="NCBI Taxonomy" id="456999"/>
    <lineage>
        <taxon>Eukaryota</taxon>
        <taxon>Fungi</taxon>
        <taxon>Dikarya</taxon>
        <taxon>Basidiomycota</taxon>
        <taxon>Agaricomycotina</taxon>
        <taxon>Agaricomycetes</taxon>
        <taxon>Cantharellales</taxon>
        <taxon>Ceratobasidiaceae</taxon>
        <taxon>Rhizoctonia</taxon>
    </lineage>
</organism>
<feature type="region of interest" description="Disordered" evidence="1">
    <location>
        <begin position="1"/>
        <end position="26"/>
    </location>
</feature>
<reference evidence="2" key="1">
    <citation type="submission" date="2021-01" db="EMBL/GenBank/DDBJ databases">
        <authorList>
            <person name="Kaushik A."/>
        </authorList>
    </citation>
    <scope>NUCLEOTIDE SEQUENCE</scope>
    <source>
        <strain evidence="2">AG6-10EEA</strain>
    </source>
</reference>
<name>A0A8H2Y1K3_9AGAM</name>
<feature type="compositionally biased region" description="Polar residues" evidence="1">
    <location>
        <begin position="84"/>
        <end position="107"/>
    </location>
</feature>
<evidence type="ECO:0000313" key="3">
    <source>
        <dbReference type="Proteomes" id="UP000663853"/>
    </source>
</evidence>
<gene>
    <name evidence="2" type="ORF">RDB_LOCUS36075</name>
</gene>
<evidence type="ECO:0000313" key="2">
    <source>
        <dbReference type="EMBL" id="CAE6440309.1"/>
    </source>
</evidence>